<protein>
    <recommendedName>
        <fullName evidence="1">HTH cro/C1-type domain-containing protein</fullName>
    </recommendedName>
</protein>
<feature type="domain" description="HTH cro/C1-type" evidence="1">
    <location>
        <begin position="34"/>
        <end position="88"/>
    </location>
</feature>
<dbReference type="InterPro" id="IPR001387">
    <property type="entry name" value="Cro/C1-type_HTH"/>
</dbReference>
<dbReference type="RefSeq" id="WP_014273525.1">
    <property type="nucleotide sequence ID" value="NC_016639.1"/>
</dbReference>
<keyword evidence="3" id="KW-1185">Reference proteome</keyword>
<dbReference type="Pfam" id="PF01381">
    <property type="entry name" value="HTH_3"/>
    <property type="match status" value="1"/>
</dbReference>
<dbReference type="Proteomes" id="UP000005443">
    <property type="component" value="Chromosome"/>
</dbReference>
<dbReference type="SMART" id="SM00530">
    <property type="entry name" value="HTH_XRE"/>
    <property type="match status" value="1"/>
</dbReference>
<sequence length="92" mass="10540">MKNFDEFKKELLSNPEVKKAYEERKMKFEIASTLIKVRLASNMTQADVAKKMSNSQAQIARMESGHHIPNFLSLQKYAKAVNQKINLLITPS</sequence>
<dbReference type="EMBL" id="CP002428">
    <property type="protein sequence ID" value="AEV92301.1"/>
    <property type="molecule type" value="Genomic_DNA"/>
</dbReference>
<evidence type="ECO:0000259" key="1">
    <source>
        <dbReference type="PROSITE" id="PS50943"/>
    </source>
</evidence>
<dbReference type="InterPro" id="IPR010982">
    <property type="entry name" value="Lambda_DNA-bd_dom_sf"/>
</dbReference>
<dbReference type="CDD" id="cd00093">
    <property type="entry name" value="HTH_XRE"/>
    <property type="match status" value="1"/>
</dbReference>
<evidence type="ECO:0000313" key="3">
    <source>
        <dbReference type="Proteomes" id="UP000005443"/>
    </source>
</evidence>
<organism evidence="2 3">
    <name type="scientific">Rickettsia slovaca (strain 13-B)</name>
    <dbReference type="NCBI Taxonomy" id="941638"/>
    <lineage>
        <taxon>Bacteria</taxon>
        <taxon>Pseudomonadati</taxon>
        <taxon>Pseudomonadota</taxon>
        <taxon>Alphaproteobacteria</taxon>
        <taxon>Rickettsiales</taxon>
        <taxon>Rickettsiaceae</taxon>
        <taxon>Rickettsieae</taxon>
        <taxon>Rickettsia</taxon>
        <taxon>spotted fever group</taxon>
    </lineage>
</organism>
<gene>
    <name evidence="2" type="ordered locus">Rsl_825</name>
</gene>
<dbReference type="PROSITE" id="PS50943">
    <property type="entry name" value="HTH_CROC1"/>
    <property type="match status" value="1"/>
</dbReference>
<name>A0ABN4A739_RICS1</name>
<proteinExistence type="predicted"/>
<dbReference type="Gene3D" id="1.10.260.40">
    <property type="entry name" value="lambda repressor-like DNA-binding domains"/>
    <property type="match status" value="1"/>
</dbReference>
<evidence type="ECO:0000313" key="2">
    <source>
        <dbReference type="EMBL" id="AEV92301.1"/>
    </source>
</evidence>
<dbReference type="SUPFAM" id="SSF47413">
    <property type="entry name" value="lambda repressor-like DNA-binding domains"/>
    <property type="match status" value="1"/>
</dbReference>
<accession>A0ABN4A739</accession>
<reference evidence="2 3" key="1">
    <citation type="journal article" date="2012" name="J. Bacteriol.">
        <title>Complete genome sequence of Rickettsia slovaca, the agent of tick-borne lymphadenitis.</title>
        <authorList>
            <person name="Fournier P.E."/>
            <person name="El Karkouri K."/>
            <person name="Robert C."/>
            <person name="Medigue C."/>
            <person name="Raoult D."/>
        </authorList>
    </citation>
    <scope>NUCLEOTIDE SEQUENCE [LARGE SCALE GENOMIC DNA]</scope>
    <source>
        <strain evidence="2 3">13-B</strain>
    </source>
</reference>